<gene>
    <name evidence="2" type="ORF">A2W41_03055</name>
</gene>
<feature type="domain" description="SIS" evidence="1">
    <location>
        <begin position="32"/>
        <end position="191"/>
    </location>
</feature>
<dbReference type="EMBL" id="MHNI01000014">
    <property type="protein sequence ID" value="OGZ42695.1"/>
    <property type="molecule type" value="Genomic_DNA"/>
</dbReference>
<dbReference type="PANTHER" id="PTHR30390">
    <property type="entry name" value="SEDOHEPTULOSE 7-PHOSPHATE ISOMERASE / DNAA INITIATOR-ASSOCIATING FACTOR FOR REPLICATION INITIATION"/>
    <property type="match status" value="1"/>
</dbReference>
<protein>
    <submittedName>
        <fullName evidence="2">Sugar isomerase</fullName>
    </submittedName>
</protein>
<evidence type="ECO:0000313" key="2">
    <source>
        <dbReference type="EMBL" id="OGZ42695.1"/>
    </source>
</evidence>
<proteinExistence type="predicted"/>
<comment type="caution">
    <text evidence="2">The sequence shown here is derived from an EMBL/GenBank/DDBJ whole genome shotgun (WGS) entry which is preliminary data.</text>
</comment>
<dbReference type="AlphaFoldDB" id="A0A1G2FX89"/>
<accession>A0A1G2FX89</accession>
<evidence type="ECO:0000259" key="1">
    <source>
        <dbReference type="PROSITE" id="PS51464"/>
    </source>
</evidence>
<dbReference type="Proteomes" id="UP000176700">
    <property type="component" value="Unassembled WGS sequence"/>
</dbReference>
<evidence type="ECO:0000313" key="3">
    <source>
        <dbReference type="Proteomes" id="UP000176700"/>
    </source>
</evidence>
<dbReference type="Gene3D" id="3.40.50.10490">
    <property type="entry name" value="Glucose-6-phosphate isomerase like protein, domain 1"/>
    <property type="match status" value="1"/>
</dbReference>
<name>A0A1G2FX89_9BACT</name>
<dbReference type="InterPro" id="IPR035461">
    <property type="entry name" value="GmhA/DiaA"/>
</dbReference>
<keyword evidence="2" id="KW-0413">Isomerase</keyword>
<dbReference type="Pfam" id="PF13580">
    <property type="entry name" value="SIS_2"/>
    <property type="match status" value="1"/>
</dbReference>
<dbReference type="GO" id="GO:0097367">
    <property type="term" value="F:carbohydrate derivative binding"/>
    <property type="evidence" value="ECO:0007669"/>
    <property type="project" value="InterPro"/>
</dbReference>
<sequence length="191" mass="20962">MKYSDYIDRYLKEVAEISVSIDRNAIHKTIALLKNLKEKNGRLFVIGVGGSAANASHAVNDFRKMCKIEAYAPTDNVSELTAWTNDSSFHVVFEEWLKESHVKSGDAVMVLSVGGGSDTVSQNIVRALKYAKETGAVILGIVSRDGGATAKLADAVILVPVVHEKRITPHAEEWQVVVWHLLANALLERHV</sequence>
<dbReference type="CDD" id="cd05006">
    <property type="entry name" value="SIS_GmhA"/>
    <property type="match status" value="1"/>
</dbReference>
<dbReference type="PROSITE" id="PS51464">
    <property type="entry name" value="SIS"/>
    <property type="match status" value="1"/>
</dbReference>
<dbReference type="GO" id="GO:1901135">
    <property type="term" value="P:carbohydrate derivative metabolic process"/>
    <property type="evidence" value="ECO:0007669"/>
    <property type="project" value="InterPro"/>
</dbReference>
<dbReference type="InterPro" id="IPR001347">
    <property type="entry name" value="SIS_dom"/>
</dbReference>
<dbReference type="GO" id="GO:0016853">
    <property type="term" value="F:isomerase activity"/>
    <property type="evidence" value="ECO:0007669"/>
    <property type="project" value="UniProtKB-KW"/>
</dbReference>
<organism evidence="2 3">
    <name type="scientific">Candidatus Ryanbacteria bacterium RIFCSPHIGHO2_01_45_13</name>
    <dbReference type="NCBI Taxonomy" id="1802112"/>
    <lineage>
        <taxon>Bacteria</taxon>
        <taxon>Candidatus Ryaniibacteriota</taxon>
    </lineage>
</organism>
<dbReference type="PANTHER" id="PTHR30390:SF6">
    <property type="entry name" value="DNAA INITIATOR-ASSOCIATING PROTEIN DIAA"/>
    <property type="match status" value="1"/>
</dbReference>
<reference evidence="2 3" key="1">
    <citation type="journal article" date="2016" name="Nat. Commun.">
        <title>Thousands of microbial genomes shed light on interconnected biogeochemical processes in an aquifer system.</title>
        <authorList>
            <person name="Anantharaman K."/>
            <person name="Brown C.T."/>
            <person name="Hug L.A."/>
            <person name="Sharon I."/>
            <person name="Castelle C.J."/>
            <person name="Probst A.J."/>
            <person name="Thomas B.C."/>
            <person name="Singh A."/>
            <person name="Wilkins M.J."/>
            <person name="Karaoz U."/>
            <person name="Brodie E.L."/>
            <person name="Williams K.H."/>
            <person name="Hubbard S.S."/>
            <person name="Banfield J.F."/>
        </authorList>
    </citation>
    <scope>NUCLEOTIDE SEQUENCE [LARGE SCALE GENOMIC DNA]</scope>
</reference>
<dbReference type="InterPro" id="IPR050099">
    <property type="entry name" value="SIS_GmhA/DiaA_subfam"/>
</dbReference>
<dbReference type="SUPFAM" id="SSF53697">
    <property type="entry name" value="SIS domain"/>
    <property type="match status" value="1"/>
</dbReference>
<dbReference type="InterPro" id="IPR046348">
    <property type="entry name" value="SIS_dom_sf"/>
</dbReference>